<keyword evidence="3" id="KW-0121">Carboxypeptidase</keyword>
<gene>
    <name evidence="3" type="ORF">J8TS2_25600</name>
</gene>
<keyword evidence="1" id="KW-0472">Membrane</keyword>
<dbReference type="EMBL" id="BORB01000021">
    <property type="protein sequence ID" value="GIN58241.1"/>
    <property type="molecule type" value="Genomic_DNA"/>
</dbReference>
<keyword evidence="1" id="KW-1133">Transmembrane helix</keyword>
<name>A0ABQ4KLA9_9BACI</name>
<organism evidence="3 4">
    <name type="scientific">Lederbergia ruris</name>
    <dbReference type="NCBI Taxonomy" id="217495"/>
    <lineage>
        <taxon>Bacteria</taxon>
        <taxon>Bacillati</taxon>
        <taxon>Bacillota</taxon>
        <taxon>Bacilli</taxon>
        <taxon>Bacillales</taxon>
        <taxon>Bacillaceae</taxon>
        <taxon>Lederbergia</taxon>
    </lineage>
</organism>
<evidence type="ECO:0000313" key="3">
    <source>
        <dbReference type="EMBL" id="GIN58241.1"/>
    </source>
</evidence>
<reference evidence="3 4" key="1">
    <citation type="submission" date="2021-03" db="EMBL/GenBank/DDBJ databases">
        <title>Antimicrobial resistance genes in bacteria isolated from Japanese honey, and their potential for conferring macrolide and lincosamide resistance in the American foulbrood pathogen Paenibacillus larvae.</title>
        <authorList>
            <person name="Okamoto M."/>
            <person name="Kumagai M."/>
            <person name="Kanamori H."/>
            <person name="Takamatsu D."/>
        </authorList>
    </citation>
    <scope>NUCLEOTIDE SEQUENCE [LARGE SCALE GENOMIC DNA]</scope>
    <source>
        <strain evidence="3 4">J8TS2</strain>
    </source>
</reference>
<sequence length="372" mass="42222">MKIALWIIGSVVVVFGVLIGVGIWLFQKEIGREDPEYIVEFLKEKADKGNVALTIHYNQESWVRVNENQALPLASTVKTIIAIEYAKQAAAGQIDPEQAVSFEDLEKFYIPKTDGGAHEAWLKEVKGDQTGEVPLSEVAKGMIVYSSNANTEYLIHLLGLEKINQNLDEMQLSAHEPLYPFVSALALPKQMIQAEGTKKEALAQLKKMDMAEYRERALKTHKEWLHQPLDAQGKKQLMKDLNMDFQKVWSDRLPRATTDEYVAIMEKLNNKTYFDDSVYTYLDPVMEGLMENPQNQEWLAHAGQKGGSTAFVMTMAMYATDQHGNQTELAFFANNLSTMEQAKLSKNMNAFQLKFLTDEEFRAKVKRELSTI</sequence>
<accession>A0ABQ4KLA9</accession>
<keyword evidence="1" id="KW-0812">Transmembrane</keyword>
<evidence type="ECO:0000259" key="2">
    <source>
        <dbReference type="Pfam" id="PF13354"/>
    </source>
</evidence>
<keyword evidence="3" id="KW-0645">Protease</keyword>
<dbReference type="SUPFAM" id="SSF56601">
    <property type="entry name" value="beta-lactamase/transpeptidase-like"/>
    <property type="match status" value="1"/>
</dbReference>
<feature type="transmembrane region" description="Helical" evidence="1">
    <location>
        <begin position="6"/>
        <end position="26"/>
    </location>
</feature>
<evidence type="ECO:0000256" key="1">
    <source>
        <dbReference type="SAM" id="Phobius"/>
    </source>
</evidence>
<dbReference type="Gene3D" id="3.40.710.10">
    <property type="entry name" value="DD-peptidase/beta-lactamase superfamily"/>
    <property type="match status" value="1"/>
</dbReference>
<dbReference type="InterPro" id="IPR045155">
    <property type="entry name" value="Beta-lactam_cat"/>
</dbReference>
<dbReference type="Proteomes" id="UP000679950">
    <property type="component" value="Unassembled WGS sequence"/>
</dbReference>
<comment type="caution">
    <text evidence="3">The sequence shown here is derived from an EMBL/GenBank/DDBJ whole genome shotgun (WGS) entry which is preliminary data.</text>
</comment>
<dbReference type="GO" id="GO:0004180">
    <property type="term" value="F:carboxypeptidase activity"/>
    <property type="evidence" value="ECO:0007669"/>
    <property type="project" value="UniProtKB-KW"/>
</dbReference>
<evidence type="ECO:0000313" key="4">
    <source>
        <dbReference type="Proteomes" id="UP000679950"/>
    </source>
</evidence>
<dbReference type="InterPro" id="IPR000871">
    <property type="entry name" value="Beta-lactam_class-A"/>
</dbReference>
<feature type="domain" description="Beta-lactamase class A catalytic" evidence="2">
    <location>
        <begin position="59"/>
        <end position="173"/>
    </location>
</feature>
<dbReference type="PANTHER" id="PTHR35333:SF3">
    <property type="entry name" value="BETA-LACTAMASE-TYPE TRANSPEPTIDASE FOLD CONTAINING PROTEIN"/>
    <property type="match status" value="1"/>
</dbReference>
<dbReference type="Pfam" id="PF13354">
    <property type="entry name" value="Beta-lactamase2"/>
    <property type="match status" value="1"/>
</dbReference>
<proteinExistence type="predicted"/>
<protein>
    <submittedName>
        <fullName evidence="3">D-alanyl-D-alanine carboxypeptidase</fullName>
    </submittedName>
</protein>
<keyword evidence="3" id="KW-0378">Hydrolase</keyword>
<dbReference type="InterPro" id="IPR012338">
    <property type="entry name" value="Beta-lactam/transpept-like"/>
</dbReference>
<dbReference type="RefSeq" id="WP_212966511.1">
    <property type="nucleotide sequence ID" value="NZ_BORB01000021.1"/>
</dbReference>
<dbReference type="PANTHER" id="PTHR35333">
    <property type="entry name" value="BETA-LACTAMASE"/>
    <property type="match status" value="1"/>
</dbReference>
<keyword evidence="4" id="KW-1185">Reference proteome</keyword>